<dbReference type="InterPro" id="IPR015943">
    <property type="entry name" value="WD40/YVTN_repeat-like_dom_sf"/>
</dbReference>
<gene>
    <name evidence="8" type="ORF">LSCM1_04167</name>
</gene>
<dbReference type="PROSITE" id="PS00018">
    <property type="entry name" value="EF_HAND_1"/>
    <property type="match status" value="1"/>
</dbReference>
<feature type="repeat" description="WD" evidence="6">
    <location>
        <begin position="333"/>
        <end position="365"/>
    </location>
</feature>
<dbReference type="GeneID" id="92514200"/>
<organism evidence="8 9">
    <name type="scientific">Leishmania martiniquensis</name>
    <dbReference type="NCBI Taxonomy" id="1580590"/>
    <lineage>
        <taxon>Eukaryota</taxon>
        <taxon>Discoba</taxon>
        <taxon>Euglenozoa</taxon>
        <taxon>Kinetoplastea</taxon>
        <taxon>Metakinetoplastina</taxon>
        <taxon>Trypanosomatida</taxon>
        <taxon>Trypanosomatidae</taxon>
        <taxon>Leishmaniinae</taxon>
        <taxon>Leishmania</taxon>
    </lineage>
</organism>
<comment type="subcellular location">
    <subcellularLocation>
        <location evidence="1">Nucleus</location>
    </subcellularLocation>
</comment>
<dbReference type="Gene3D" id="2.130.10.10">
    <property type="entry name" value="YVTN repeat-like/Quinoprotein amine dehydrogenase"/>
    <property type="match status" value="2"/>
</dbReference>
<keyword evidence="2 6" id="KW-0853">WD repeat</keyword>
<protein>
    <recommendedName>
        <fullName evidence="10">Guanine nucleotide-binding protein subunit beta-like protein</fullName>
    </recommendedName>
</protein>
<reference evidence="8 9" key="1">
    <citation type="submission" date="2021-03" db="EMBL/GenBank/DDBJ databases">
        <title>Leishmania (Mundinia) martiniquensis Genome sequencing and assembly.</title>
        <authorList>
            <person name="Almutairi H."/>
            <person name="Gatherer D."/>
        </authorList>
    </citation>
    <scope>NUCLEOTIDE SEQUENCE [LARGE SCALE GENOMIC DNA]</scope>
    <source>
        <strain evidence="8">LSCM1</strain>
    </source>
</reference>
<dbReference type="GO" id="GO:0000027">
    <property type="term" value="P:ribosomal large subunit assembly"/>
    <property type="evidence" value="ECO:0007669"/>
    <property type="project" value="TreeGrafter"/>
</dbReference>
<dbReference type="PROSITE" id="PS50294">
    <property type="entry name" value="WD_REPEATS_REGION"/>
    <property type="match status" value="1"/>
</dbReference>
<dbReference type="InterPro" id="IPR018247">
    <property type="entry name" value="EF_Hand_1_Ca_BS"/>
</dbReference>
<dbReference type="Proteomes" id="UP000673552">
    <property type="component" value="Chromosome 26"/>
</dbReference>
<name>A0A836GJY2_9TRYP</name>
<dbReference type="RefSeq" id="XP_067177919.1">
    <property type="nucleotide sequence ID" value="XM_067321688.1"/>
</dbReference>
<feature type="compositionally biased region" description="Polar residues" evidence="7">
    <location>
        <begin position="33"/>
        <end position="44"/>
    </location>
</feature>
<keyword evidence="3" id="KW-0677">Repeat</keyword>
<dbReference type="PANTHER" id="PTHR19848:SF0">
    <property type="entry name" value="NOTCHLESS PROTEIN HOMOLOG 1"/>
    <property type="match status" value="1"/>
</dbReference>
<evidence type="ECO:0000256" key="6">
    <source>
        <dbReference type="PROSITE-ProRule" id="PRU00221"/>
    </source>
</evidence>
<keyword evidence="4" id="KW-0106">Calcium</keyword>
<keyword evidence="9" id="KW-1185">Reference proteome</keyword>
<dbReference type="KEGG" id="lmat:92514200"/>
<evidence type="ECO:0000256" key="5">
    <source>
        <dbReference type="ARBA" id="ARBA00023242"/>
    </source>
</evidence>
<dbReference type="OrthoDB" id="538223at2759"/>
<evidence type="ECO:0008006" key="10">
    <source>
        <dbReference type="Google" id="ProtNLM"/>
    </source>
</evidence>
<feature type="region of interest" description="Disordered" evidence="7">
    <location>
        <begin position="21"/>
        <end position="46"/>
    </location>
</feature>
<dbReference type="PROSITE" id="PS50082">
    <property type="entry name" value="WD_REPEATS_2"/>
    <property type="match status" value="1"/>
</dbReference>
<dbReference type="Pfam" id="PF00400">
    <property type="entry name" value="WD40"/>
    <property type="match status" value="3"/>
</dbReference>
<comment type="caution">
    <text evidence="8">The sequence shown here is derived from an EMBL/GenBank/DDBJ whole genome shotgun (WGS) entry which is preliminary data.</text>
</comment>
<dbReference type="Gene3D" id="1.10.238.10">
    <property type="entry name" value="EF-hand"/>
    <property type="match status" value="1"/>
</dbReference>
<dbReference type="SUPFAM" id="SSF50978">
    <property type="entry name" value="WD40 repeat-like"/>
    <property type="match status" value="1"/>
</dbReference>
<dbReference type="PANTHER" id="PTHR19848">
    <property type="entry name" value="WD40 REPEAT PROTEIN"/>
    <property type="match status" value="1"/>
</dbReference>
<evidence type="ECO:0000256" key="4">
    <source>
        <dbReference type="ARBA" id="ARBA00022837"/>
    </source>
</evidence>
<dbReference type="AlphaFoldDB" id="A0A836GJY2"/>
<dbReference type="SMART" id="SM00320">
    <property type="entry name" value="WD40"/>
    <property type="match status" value="4"/>
</dbReference>
<dbReference type="EMBL" id="JAFEUZ010000026">
    <property type="protein sequence ID" value="KAG5476461.1"/>
    <property type="molecule type" value="Genomic_DNA"/>
</dbReference>
<evidence type="ECO:0000313" key="9">
    <source>
        <dbReference type="Proteomes" id="UP000673552"/>
    </source>
</evidence>
<dbReference type="InterPro" id="IPR036322">
    <property type="entry name" value="WD40_repeat_dom_sf"/>
</dbReference>
<evidence type="ECO:0000256" key="2">
    <source>
        <dbReference type="ARBA" id="ARBA00022574"/>
    </source>
</evidence>
<evidence type="ECO:0000256" key="7">
    <source>
        <dbReference type="SAM" id="MobiDB-lite"/>
    </source>
</evidence>
<dbReference type="InterPro" id="IPR011992">
    <property type="entry name" value="EF-hand-dom_pair"/>
</dbReference>
<dbReference type="InterPro" id="IPR001680">
    <property type="entry name" value="WD40_rpt"/>
</dbReference>
<dbReference type="SUPFAM" id="SSF47473">
    <property type="entry name" value="EF-hand"/>
    <property type="match status" value="1"/>
</dbReference>
<keyword evidence="5" id="KW-0539">Nucleus</keyword>
<accession>A0A836GJY2</accession>
<proteinExistence type="predicted"/>
<evidence type="ECO:0000256" key="1">
    <source>
        <dbReference type="ARBA" id="ARBA00004123"/>
    </source>
</evidence>
<sequence length="594" mass="64170">MGVCLAHRSVVVADAASAPPKGVMHMARRPPTASRTAGDSSQDTLPPLNLDTPFAEYDCCAWSDMQQKAMQDKMNGVSREQRSSSIAVLQHISLERLSMPAGKKPLLDDLQLTRKEEIEAASGAAGGGLSIGSRGRRLSRMLNDIYSHLNIVAPRHADEAKEDYLKRIFAIADVDGGGRVSSVQLASSLFRDASRTSTAVMVAAADHDKDGYLNESEFVSFFIHAESGVDCLQADWNEAMPAKLQSSSESDGPTLDAIAALSAQRDARRGAHHLIAFSGDRMRGVEVTNLRSQSSRIKCVALSPDGKVYAVSHRYDKVAHVCLISNGAEVRRLVGHQGSLLGITFSPDRKHVVTAARDSFMASWDHTVGLECSFSKHPGIVTVVAMSFDGRFVFSGCQDNLVRKFTASNAKMRAVLPSIPCDTPGVIVALATQSTRSSVIAFSRSCDQCGYVANAGKLQVVAQLRGHESLVWQASFNADDSMLLTCCERKIIVWDGTYFTSVRIFHSAALATPGPSVNEVLWTTAVFASLKYSGLLFCFNSGKQMHVLDCDAAGMEKSLMDISMRSSVYAASIFAGDTMVCGDEYGNVYRVRIA</sequence>
<dbReference type="GO" id="GO:0005730">
    <property type="term" value="C:nucleolus"/>
    <property type="evidence" value="ECO:0007669"/>
    <property type="project" value="TreeGrafter"/>
</dbReference>
<evidence type="ECO:0000313" key="8">
    <source>
        <dbReference type="EMBL" id="KAG5476461.1"/>
    </source>
</evidence>
<evidence type="ECO:0000256" key="3">
    <source>
        <dbReference type="ARBA" id="ARBA00022737"/>
    </source>
</evidence>